<accession>A0AAJ0CQJ8</accession>
<feature type="transmembrane region" description="Helical" evidence="7">
    <location>
        <begin position="113"/>
        <end position="135"/>
    </location>
</feature>
<reference evidence="9" key="1">
    <citation type="submission" date="2023-06" db="EMBL/GenBank/DDBJ databases">
        <title>Conoideocrella luteorostrata (Hypocreales: Clavicipitaceae), a potential biocontrol fungus for elongate hemlock scale in United States Christmas tree production areas.</title>
        <authorList>
            <person name="Barrett H."/>
            <person name="Lovett B."/>
            <person name="Macias A.M."/>
            <person name="Stajich J.E."/>
            <person name="Kasson M.T."/>
        </authorList>
    </citation>
    <scope>NUCLEOTIDE SEQUENCE</scope>
    <source>
        <strain evidence="9">ARSEF 14590</strain>
    </source>
</reference>
<evidence type="ECO:0000313" key="9">
    <source>
        <dbReference type="EMBL" id="KAK2595101.1"/>
    </source>
</evidence>
<evidence type="ECO:0000256" key="3">
    <source>
        <dbReference type="ARBA" id="ARBA00022692"/>
    </source>
</evidence>
<evidence type="ECO:0000259" key="8">
    <source>
        <dbReference type="PROSITE" id="PS50850"/>
    </source>
</evidence>
<evidence type="ECO:0000313" key="10">
    <source>
        <dbReference type="Proteomes" id="UP001251528"/>
    </source>
</evidence>
<keyword evidence="4 7" id="KW-1133">Transmembrane helix</keyword>
<organism evidence="9 10">
    <name type="scientific">Conoideocrella luteorostrata</name>
    <dbReference type="NCBI Taxonomy" id="1105319"/>
    <lineage>
        <taxon>Eukaryota</taxon>
        <taxon>Fungi</taxon>
        <taxon>Dikarya</taxon>
        <taxon>Ascomycota</taxon>
        <taxon>Pezizomycotina</taxon>
        <taxon>Sordariomycetes</taxon>
        <taxon>Hypocreomycetidae</taxon>
        <taxon>Hypocreales</taxon>
        <taxon>Clavicipitaceae</taxon>
        <taxon>Conoideocrella</taxon>
    </lineage>
</organism>
<name>A0AAJ0CQJ8_9HYPO</name>
<dbReference type="InterPro" id="IPR011701">
    <property type="entry name" value="MFS"/>
</dbReference>
<dbReference type="GO" id="GO:0005886">
    <property type="term" value="C:plasma membrane"/>
    <property type="evidence" value="ECO:0007669"/>
    <property type="project" value="TreeGrafter"/>
</dbReference>
<comment type="subcellular location">
    <subcellularLocation>
        <location evidence="1">Membrane</location>
        <topology evidence="1">Multi-pass membrane protein</topology>
    </subcellularLocation>
</comment>
<keyword evidence="2" id="KW-0813">Transport</keyword>
<dbReference type="AlphaFoldDB" id="A0AAJ0CQJ8"/>
<feature type="transmembrane region" description="Helical" evidence="7">
    <location>
        <begin position="141"/>
        <end position="161"/>
    </location>
</feature>
<dbReference type="PANTHER" id="PTHR23501">
    <property type="entry name" value="MAJOR FACILITATOR SUPERFAMILY"/>
    <property type="match status" value="1"/>
</dbReference>
<dbReference type="Proteomes" id="UP001251528">
    <property type="component" value="Unassembled WGS sequence"/>
</dbReference>
<sequence length="196" mass="20704">MASGSMSPDWKPTGQLYAIIVGPGIANLLAAMENTVNAVAAPVILAELKLGIDFVWITHAFFLSSGICGGASTGGMLIAGRAIQGTGSGDITLVLSIIISDLIPLRQRGSFSAIPMAIFAVGSGLGPFIGGAIVSSTTWRWVFYMNLPIGIVAFAWLFVCLQVKYNKEMTVLEKLRRLDLVGTPSSLPVPWPCFTS</sequence>
<dbReference type="PANTHER" id="PTHR23501:SF187">
    <property type="entry name" value="MAJOR FACILITATOR SUPERFAMILY (MFS) PROFILE DOMAIN-CONTAINING PROTEIN"/>
    <property type="match status" value="1"/>
</dbReference>
<evidence type="ECO:0000256" key="7">
    <source>
        <dbReference type="SAM" id="Phobius"/>
    </source>
</evidence>
<dbReference type="Gene3D" id="1.20.1720.10">
    <property type="entry name" value="Multidrug resistance protein D"/>
    <property type="match status" value="1"/>
</dbReference>
<keyword evidence="5 7" id="KW-0472">Membrane</keyword>
<dbReference type="EMBL" id="JASWJB010000143">
    <property type="protein sequence ID" value="KAK2595101.1"/>
    <property type="molecule type" value="Genomic_DNA"/>
</dbReference>
<protein>
    <recommendedName>
        <fullName evidence="8">Major facilitator superfamily (MFS) profile domain-containing protein</fullName>
    </recommendedName>
</protein>
<evidence type="ECO:0000256" key="5">
    <source>
        <dbReference type="ARBA" id="ARBA00023136"/>
    </source>
</evidence>
<comment type="caution">
    <text evidence="9">The sequence shown here is derived from an EMBL/GenBank/DDBJ whole genome shotgun (WGS) entry which is preliminary data.</text>
</comment>
<gene>
    <name evidence="9" type="ORF">QQS21_007186</name>
</gene>
<dbReference type="InterPro" id="IPR020846">
    <property type="entry name" value="MFS_dom"/>
</dbReference>
<evidence type="ECO:0000256" key="1">
    <source>
        <dbReference type="ARBA" id="ARBA00004141"/>
    </source>
</evidence>
<keyword evidence="6" id="KW-0325">Glycoprotein</keyword>
<dbReference type="SUPFAM" id="SSF103473">
    <property type="entry name" value="MFS general substrate transporter"/>
    <property type="match status" value="1"/>
</dbReference>
<keyword evidence="10" id="KW-1185">Reference proteome</keyword>
<dbReference type="GO" id="GO:0022857">
    <property type="term" value="F:transmembrane transporter activity"/>
    <property type="evidence" value="ECO:0007669"/>
    <property type="project" value="InterPro"/>
</dbReference>
<evidence type="ECO:0000256" key="4">
    <source>
        <dbReference type="ARBA" id="ARBA00022989"/>
    </source>
</evidence>
<dbReference type="PROSITE" id="PS50850">
    <property type="entry name" value="MFS"/>
    <property type="match status" value="1"/>
</dbReference>
<dbReference type="InterPro" id="IPR036259">
    <property type="entry name" value="MFS_trans_sf"/>
</dbReference>
<feature type="domain" description="Major facilitator superfamily (MFS) profile" evidence="8">
    <location>
        <begin position="1"/>
        <end position="196"/>
    </location>
</feature>
<proteinExistence type="predicted"/>
<dbReference type="Pfam" id="PF07690">
    <property type="entry name" value="MFS_1"/>
    <property type="match status" value="1"/>
</dbReference>
<evidence type="ECO:0000256" key="6">
    <source>
        <dbReference type="ARBA" id="ARBA00023180"/>
    </source>
</evidence>
<evidence type="ECO:0000256" key="2">
    <source>
        <dbReference type="ARBA" id="ARBA00022448"/>
    </source>
</evidence>
<keyword evidence="3 7" id="KW-0812">Transmembrane</keyword>